<keyword evidence="9" id="KW-1185">Reference proteome</keyword>
<evidence type="ECO:0000256" key="3">
    <source>
        <dbReference type="ARBA" id="ARBA00022737"/>
    </source>
</evidence>
<evidence type="ECO:0000313" key="8">
    <source>
        <dbReference type="EMBL" id="PJK30985.1"/>
    </source>
</evidence>
<gene>
    <name evidence="8" type="ORF">CVT23_03730</name>
</gene>
<dbReference type="InterPro" id="IPR018490">
    <property type="entry name" value="cNMP-bd_dom_sf"/>
</dbReference>
<dbReference type="Gene3D" id="3.30.70.20">
    <property type="match status" value="2"/>
</dbReference>
<dbReference type="AlphaFoldDB" id="A0A2M9G5J4"/>
<dbReference type="SUPFAM" id="SSF51206">
    <property type="entry name" value="cAMP-binding domain-like"/>
    <property type="match status" value="2"/>
</dbReference>
<comment type="caution">
    <text evidence="8">The sequence shown here is derived from an EMBL/GenBank/DDBJ whole genome shotgun (WGS) entry which is preliminary data.</text>
</comment>
<dbReference type="InterPro" id="IPR014710">
    <property type="entry name" value="RmlC-like_jellyroll"/>
</dbReference>
<reference evidence="8 9" key="1">
    <citation type="submission" date="2017-11" db="EMBL/GenBank/DDBJ databases">
        <title>Draft genome sequence of Rhizobiales bacterium SY3-13.</title>
        <authorList>
            <person name="Sun C."/>
        </authorList>
    </citation>
    <scope>NUCLEOTIDE SEQUENCE [LARGE SCALE GENOMIC DNA]</scope>
    <source>
        <strain evidence="8 9">SY3-13</strain>
    </source>
</reference>
<keyword evidence="2" id="KW-0479">Metal-binding</keyword>
<dbReference type="EMBL" id="PHIG01000011">
    <property type="protein sequence ID" value="PJK30985.1"/>
    <property type="molecule type" value="Genomic_DNA"/>
</dbReference>
<organism evidence="8 9">
    <name type="scientific">Minwuia thermotolerans</name>
    <dbReference type="NCBI Taxonomy" id="2056226"/>
    <lineage>
        <taxon>Bacteria</taxon>
        <taxon>Pseudomonadati</taxon>
        <taxon>Pseudomonadota</taxon>
        <taxon>Alphaproteobacteria</taxon>
        <taxon>Minwuiales</taxon>
        <taxon>Minwuiaceae</taxon>
        <taxon>Minwuia</taxon>
    </lineage>
</organism>
<dbReference type="InterPro" id="IPR000595">
    <property type="entry name" value="cNMP-bd_dom"/>
</dbReference>
<dbReference type="Pfam" id="PF00027">
    <property type="entry name" value="cNMP_binding"/>
    <property type="match status" value="1"/>
</dbReference>
<feature type="domain" description="4Fe-4S ferredoxin-type" evidence="7">
    <location>
        <begin position="468"/>
        <end position="497"/>
    </location>
</feature>
<keyword evidence="1" id="KW-0004">4Fe-4S</keyword>
<dbReference type="CDD" id="cd00038">
    <property type="entry name" value="CAP_ED"/>
    <property type="match status" value="2"/>
</dbReference>
<proteinExistence type="predicted"/>
<sequence>MVTAVETMARPQRWATPFGPDMTEAVVDELMTFPIFRDIDEDRFPGNTPLRGILLNDTRVTTYQPGEIVVREGDYGNSAFLILDGHLRVVLNPNLPQNMLGRLSVKKKGFFEALGQLWTNNWRPEVRDPERYQNTQAASSSGAMAGVYLQDIPAILDEHQTAQLGPEMIFGELAALGRVPRTASIFAETEARVLEIRWQGLRELRRFDTTWKEKIDLAYRRNALHNALKEAPMFRHLTGEQLKAVEDATLFETHGAFDWHTSYKRMLAQGREMEHGTPIAREGDYPDGILMVRAGFARVSARIGNGERTLTYLGAGDVYGLEELYRAWKDKDDSIVLETSLTALGYLDILRIPRQVLEEFVFKEMEPPQTKLRHLAGNEISADALKEWAVGRRFINGTRAMLIDLNRCTRCDDCVRACAATHGGNPRFIRHGATFDHWMVANACMHCADPVCMIGCPTGAIHRSISDGSVVVNDDTCIGCGTCAASCPYDNIRLVQVANQRGEPLVDGEHKPIMKATKCDFCSSNPGGPACQRACPHDALRRVDFRGPDPFRGGYQ</sequence>
<evidence type="ECO:0000259" key="6">
    <source>
        <dbReference type="PROSITE" id="PS50042"/>
    </source>
</evidence>
<evidence type="ECO:0000313" key="9">
    <source>
        <dbReference type="Proteomes" id="UP000229498"/>
    </source>
</evidence>
<dbReference type="InterPro" id="IPR017896">
    <property type="entry name" value="4Fe4S_Fe-S-bd"/>
</dbReference>
<keyword evidence="3" id="KW-0677">Repeat</keyword>
<dbReference type="Pfam" id="PF13247">
    <property type="entry name" value="Fer4_11"/>
    <property type="match status" value="1"/>
</dbReference>
<dbReference type="InterPro" id="IPR017900">
    <property type="entry name" value="4Fe4S_Fe_S_CS"/>
</dbReference>
<dbReference type="Gene3D" id="2.60.120.10">
    <property type="entry name" value="Jelly Rolls"/>
    <property type="match status" value="2"/>
</dbReference>
<evidence type="ECO:0000259" key="7">
    <source>
        <dbReference type="PROSITE" id="PS51379"/>
    </source>
</evidence>
<dbReference type="SMART" id="SM00100">
    <property type="entry name" value="cNMP"/>
    <property type="match status" value="2"/>
</dbReference>
<keyword evidence="4" id="KW-0408">Iron</keyword>
<evidence type="ECO:0008006" key="10">
    <source>
        <dbReference type="Google" id="ProtNLM"/>
    </source>
</evidence>
<dbReference type="Proteomes" id="UP000229498">
    <property type="component" value="Unassembled WGS sequence"/>
</dbReference>
<feature type="domain" description="4Fe-4S ferredoxin-type" evidence="7">
    <location>
        <begin position="399"/>
        <end position="418"/>
    </location>
</feature>
<feature type="domain" description="Cyclic nucleotide-binding" evidence="6">
    <location>
        <begin position="233"/>
        <end position="361"/>
    </location>
</feature>
<dbReference type="PROSITE" id="PS51379">
    <property type="entry name" value="4FE4S_FER_2"/>
    <property type="match status" value="2"/>
</dbReference>
<dbReference type="GO" id="GO:0051539">
    <property type="term" value="F:4 iron, 4 sulfur cluster binding"/>
    <property type="evidence" value="ECO:0007669"/>
    <property type="project" value="UniProtKB-KW"/>
</dbReference>
<name>A0A2M9G5J4_9PROT</name>
<dbReference type="PROSITE" id="PS50042">
    <property type="entry name" value="CNMP_BINDING_3"/>
    <property type="match status" value="2"/>
</dbReference>
<dbReference type="GO" id="GO:0046872">
    <property type="term" value="F:metal ion binding"/>
    <property type="evidence" value="ECO:0007669"/>
    <property type="project" value="UniProtKB-KW"/>
</dbReference>
<evidence type="ECO:0000256" key="1">
    <source>
        <dbReference type="ARBA" id="ARBA00022485"/>
    </source>
</evidence>
<evidence type="ECO:0000256" key="5">
    <source>
        <dbReference type="ARBA" id="ARBA00023014"/>
    </source>
</evidence>
<evidence type="ECO:0000256" key="2">
    <source>
        <dbReference type="ARBA" id="ARBA00022723"/>
    </source>
</evidence>
<dbReference type="PANTHER" id="PTHR42859">
    <property type="entry name" value="OXIDOREDUCTASE"/>
    <property type="match status" value="1"/>
</dbReference>
<evidence type="ECO:0000256" key="4">
    <source>
        <dbReference type="ARBA" id="ARBA00023004"/>
    </source>
</evidence>
<keyword evidence="5" id="KW-0411">Iron-sulfur</keyword>
<dbReference type="PANTHER" id="PTHR42859:SF17">
    <property type="entry name" value="ELECTRON TRANSPORT PROTEIN HYDN-RELATED"/>
    <property type="match status" value="1"/>
</dbReference>
<dbReference type="PROSITE" id="PS00198">
    <property type="entry name" value="4FE4S_FER_1"/>
    <property type="match status" value="1"/>
</dbReference>
<accession>A0A2M9G5J4</accession>
<dbReference type="SUPFAM" id="SSF54862">
    <property type="entry name" value="4Fe-4S ferredoxins"/>
    <property type="match status" value="1"/>
</dbReference>
<feature type="domain" description="Cyclic nucleotide-binding" evidence="6">
    <location>
        <begin position="54"/>
        <end position="204"/>
    </location>
</feature>
<dbReference type="InterPro" id="IPR050294">
    <property type="entry name" value="RnfB_subfamily"/>
</dbReference>
<protein>
    <recommendedName>
        <fullName evidence="10">Oxidoreductase</fullName>
    </recommendedName>
</protein>
<dbReference type="CDD" id="cd16367">
    <property type="entry name" value="DMSOR_beta_like"/>
    <property type="match status" value="1"/>
</dbReference>
<dbReference type="OrthoDB" id="9779457at2"/>